<accession>A0A1F5WDF9</accession>
<dbReference type="Pfam" id="PF04977">
    <property type="entry name" value="DivIC"/>
    <property type="match status" value="1"/>
</dbReference>
<evidence type="ECO:0000256" key="1">
    <source>
        <dbReference type="SAM" id="Phobius"/>
    </source>
</evidence>
<dbReference type="EMBL" id="MFHQ01000038">
    <property type="protein sequence ID" value="OGF73654.1"/>
    <property type="molecule type" value="Genomic_DNA"/>
</dbReference>
<dbReference type="AlphaFoldDB" id="A0A1F5WDF9"/>
<keyword evidence="1" id="KW-1133">Transmembrane helix</keyword>
<keyword evidence="1" id="KW-0812">Transmembrane</keyword>
<evidence type="ECO:0000313" key="2">
    <source>
        <dbReference type="EMBL" id="OGF73654.1"/>
    </source>
</evidence>
<comment type="caution">
    <text evidence="2">The sequence shown here is derived from an EMBL/GenBank/DDBJ whole genome shotgun (WGS) entry which is preliminary data.</text>
</comment>
<organism evidence="2 3">
    <name type="scientific">Candidatus Giovannonibacteria bacterium RIFCSPHIGHO2_02_FULL_46_20</name>
    <dbReference type="NCBI Taxonomy" id="1798338"/>
    <lineage>
        <taxon>Bacteria</taxon>
        <taxon>Candidatus Giovannoniibacteriota</taxon>
    </lineage>
</organism>
<evidence type="ECO:0000313" key="3">
    <source>
        <dbReference type="Proteomes" id="UP000178406"/>
    </source>
</evidence>
<gene>
    <name evidence="2" type="ORF">A3J56_00095</name>
</gene>
<sequence>MSVRDFQERKKAERILFSLPALVFLATLVVLAAWGVAKVGYRKHLLDQEVLVLQKKITDVEAERAEYQEQLRGLATPEGLDREARGKFNLKKEGEEVVLFLENPPLPLPDRERGVAGAWHALRDWVGEWFK</sequence>
<feature type="transmembrane region" description="Helical" evidence="1">
    <location>
        <begin position="15"/>
        <end position="37"/>
    </location>
</feature>
<evidence type="ECO:0008006" key="4">
    <source>
        <dbReference type="Google" id="ProtNLM"/>
    </source>
</evidence>
<dbReference type="STRING" id="1798338.A3J56_00095"/>
<dbReference type="Proteomes" id="UP000178406">
    <property type="component" value="Unassembled WGS sequence"/>
</dbReference>
<name>A0A1F5WDF9_9BACT</name>
<protein>
    <recommendedName>
        <fullName evidence="4">Cell division protein FtsL</fullName>
    </recommendedName>
</protein>
<proteinExistence type="predicted"/>
<dbReference type="InterPro" id="IPR007060">
    <property type="entry name" value="FtsL/DivIC"/>
</dbReference>
<reference evidence="2 3" key="1">
    <citation type="journal article" date="2016" name="Nat. Commun.">
        <title>Thousands of microbial genomes shed light on interconnected biogeochemical processes in an aquifer system.</title>
        <authorList>
            <person name="Anantharaman K."/>
            <person name="Brown C.T."/>
            <person name="Hug L.A."/>
            <person name="Sharon I."/>
            <person name="Castelle C.J."/>
            <person name="Probst A.J."/>
            <person name="Thomas B.C."/>
            <person name="Singh A."/>
            <person name="Wilkins M.J."/>
            <person name="Karaoz U."/>
            <person name="Brodie E.L."/>
            <person name="Williams K.H."/>
            <person name="Hubbard S.S."/>
            <person name="Banfield J.F."/>
        </authorList>
    </citation>
    <scope>NUCLEOTIDE SEQUENCE [LARGE SCALE GENOMIC DNA]</scope>
</reference>
<keyword evidence="1" id="KW-0472">Membrane</keyword>